<protein>
    <recommendedName>
        <fullName evidence="4">Membrane protein P80</fullName>
    </recommendedName>
</protein>
<gene>
    <name evidence="2" type="ORF">FG904_02570</name>
</gene>
<evidence type="ECO:0008006" key="4">
    <source>
        <dbReference type="Google" id="ProtNLM"/>
    </source>
</evidence>
<evidence type="ECO:0000256" key="1">
    <source>
        <dbReference type="SAM" id="Phobius"/>
    </source>
</evidence>
<feature type="transmembrane region" description="Helical" evidence="1">
    <location>
        <begin position="38"/>
        <end position="58"/>
    </location>
</feature>
<dbReference type="OrthoDB" id="393362at2"/>
<organism evidence="2 3">
    <name type="scientific">Mycoplasma nasistruthionis</name>
    <dbReference type="NCBI Taxonomy" id="353852"/>
    <lineage>
        <taxon>Bacteria</taxon>
        <taxon>Bacillati</taxon>
        <taxon>Mycoplasmatota</taxon>
        <taxon>Mollicutes</taxon>
        <taxon>Mycoplasmataceae</taxon>
        <taxon>Mycoplasma</taxon>
    </lineage>
</organism>
<dbReference type="NCBIfam" id="NF045833">
    <property type="entry name" value="P80_membrane"/>
    <property type="match status" value="1"/>
</dbReference>
<evidence type="ECO:0000313" key="2">
    <source>
        <dbReference type="EMBL" id="QCZ36876.1"/>
    </source>
</evidence>
<accession>A0A5B7XVN3</accession>
<proteinExistence type="predicted"/>
<sequence length="735" mass="82862">MAKRQKSFFERLTELNDRHDERKNKNTTNKQKRSKLSIILFSILTVGIIAAITIPLTVTVTKVSYNQPVEGDKPVFSFKKPNGDSSNVLTVSELTNKIDTDAAKTNAQMSDLYHKAISYLYQQEYEASIQYQNIINGSRTNSEQVQNNLQLKSLDDIKKDVKNQIEDLKSNLKKVYGFENWNKQFTAELQKEEYGKSATEQQAIDFLVFKQIETEAKRRFELEFKLTDRAFIDRTATKTIYKVDALGQQVRGENGQPIVLFNQGDKVFPYLKEDVNYFVDPNNSNKIVTLLTKSFITEKTGGMDLKSPEPFINELAKKQLVIPTIMQLPGVASKDLNSAFTVDSNQLQTLKNLFMFNVYKNTEASASASFTLSSNFDTLKSFKTAPNYALKQDGETDQQFAERLARHQVLLGKLTLSGSQNLATSGIVEVKDLFSSNQYAALSLIANDVFSKDNKSSIPEVDLAKMFSKDNLTAEIAGSDAYKTAVEAFEALKSANKTLDQTALELASINKQIEDFFNGLSEINKQNVLKAIYNKNLVQKVNSSNRMSFTYKIKDMEDAYLTVSDKEINIVRFDKINSIEDIKKYIKLDGQSLASTNKTNFNIANKLNKSLSQNEIIQKTLKLEGFNSYLQEQTNEVSENKDKYSTELINSLSTKIDSIVEGNILKAKVDILTSISSWIQNQLKTETSNNFTISNGLNKIVYDWENQSFSEKSAIDTLSEAVSKVIQDKTEGGNN</sequence>
<dbReference type="EMBL" id="CP040825">
    <property type="protein sequence ID" value="QCZ36876.1"/>
    <property type="molecule type" value="Genomic_DNA"/>
</dbReference>
<name>A0A5B7XVN3_9MOLU</name>
<keyword evidence="1" id="KW-0812">Transmembrane</keyword>
<evidence type="ECO:0000313" key="3">
    <source>
        <dbReference type="Proteomes" id="UP000305457"/>
    </source>
</evidence>
<dbReference type="Proteomes" id="UP000305457">
    <property type="component" value="Chromosome"/>
</dbReference>
<dbReference type="RefSeq" id="WP_139592357.1">
    <property type="nucleotide sequence ID" value="NZ_CP040825.1"/>
</dbReference>
<keyword evidence="1" id="KW-1133">Transmembrane helix</keyword>
<keyword evidence="1" id="KW-0472">Membrane</keyword>
<dbReference type="KEGG" id="mnh:FG904_02570"/>
<reference evidence="2 3" key="1">
    <citation type="submission" date="2019-06" db="EMBL/GenBank/DDBJ databases">
        <title>Mycoplasma sp. 2F1A isolated from ostrich.</title>
        <authorList>
            <person name="Spergser J."/>
        </authorList>
    </citation>
    <scope>NUCLEOTIDE SEQUENCE [LARGE SCALE GENOMIC DNA]</scope>
    <source>
        <strain evidence="2 3">2F1A</strain>
    </source>
</reference>
<dbReference type="AlphaFoldDB" id="A0A5B7XVN3"/>